<dbReference type="Gene3D" id="3.30.1950.10">
    <property type="entry name" value="wza like domain"/>
    <property type="match status" value="1"/>
</dbReference>
<feature type="domain" description="Polysaccharide export protein N-terminal" evidence="2">
    <location>
        <begin position="196"/>
        <end position="269"/>
    </location>
</feature>
<accession>A0A831NW62</accession>
<dbReference type="Pfam" id="PF02563">
    <property type="entry name" value="Poly_export"/>
    <property type="match status" value="1"/>
</dbReference>
<dbReference type="InterPro" id="IPR019554">
    <property type="entry name" value="Soluble_ligand-bd"/>
</dbReference>
<organism evidence="4">
    <name type="scientific">Thiolapillus brandeum</name>
    <dbReference type="NCBI Taxonomy" id="1076588"/>
    <lineage>
        <taxon>Bacteria</taxon>
        <taxon>Pseudomonadati</taxon>
        <taxon>Pseudomonadota</taxon>
        <taxon>Gammaproteobacteria</taxon>
        <taxon>Chromatiales</taxon>
        <taxon>Sedimenticolaceae</taxon>
        <taxon>Thiolapillus</taxon>
    </lineage>
</organism>
<gene>
    <name evidence="4" type="ORF">ENG92_05435</name>
</gene>
<sequence>MRIGVILLFLWLITGCSEEVTQRTTIAAAGAGAGGLGHGRLVKGDALEEMGAAALSSGMSTASVGMLSEHYEQKRKNAGTVDAKMHAQPESPQLLSEVSQSTDRVALLDDEIPSYSERQSMQSDYVDAKVIAQPLSASPSRQHANSDAFLEEMNSIPPDDREGRLRKLVEISNERTDNPGMEPSMSNNLGVDPSIANEYRIGVRDLVEVKVFQAPELNEVSRVDSRGYISLPLLGRLHIANRTVSEAEQMIEKKLAESYLQDPHVTVNIQEYESQRITVEGWVKHPGIQELKGRTTLLQAIAQAAGLDKMADPEEILIFRRVEGGKIVGYKVDLDEIRAGEAKDPVLVANDVVVVPEHGAKALLNEITGTLRNFMGFASPFGL</sequence>
<reference evidence="4" key="1">
    <citation type="journal article" date="2020" name="mSystems">
        <title>Genome- and Community-Level Interaction Insights into Carbon Utilization and Element Cycling Functions of Hydrothermarchaeota in Hydrothermal Sediment.</title>
        <authorList>
            <person name="Zhou Z."/>
            <person name="Liu Y."/>
            <person name="Xu W."/>
            <person name="Pan J."/>
            <person name="Luo Z.H."/>
            <person name="Li M."/>
        </authorList>
    </citation>
    <scope>NUCLEOTIDE SEQUENCE [LARGE SCALE GENOMIC DNA]</scope>
    <source>
        <strain evidence="4">HyVt-26</strain>
    </source>
</reference>
<protein>
    <submittedName>
        <fullName evidence="4">Polysaccharide export protein</fullName>
    </submittedName>
</protein>
<dbReference type="EMBL" id="DRCV01000239">
    <property type="protein sequence ID" value="HDK38440.1"/>
    <property type="molecule type" value="Genomic_DNA"/>
</dbReference>
<dbReference type="PANTHER" id="PTHR33619:SF3">
    <property type="entry name" value="POLYSACCHARIDE EXPORT PROTEIN GFCE-RELATED"/>
    <property type="match status" value="1"/>
</dbReference>
<dbReference type="Pfam" id="PF10531">
    <property type="entry name" value="SLBB"/>
    <property type="match status" value="1"/>
</dbReference>
<dbReference type="PROSITE" id="PS51257">
    <property type="entry name" value="PROKAR_LIPOPROTEIN"/>
    <property type="match status" value="1"/>
</dbReference>
<dbReference type="AlphaFoldDB" id="A0A831NW62"/>
<evidence type="ECO:0000259" key="3">
    <source>
        <dbReference type="Pfam" id="PF10531"/>
    </source>
</evidence>
<name>A0A831NW62_9GAMM</name>
<proteinExistence type="predicted"/>
<dbReference type="InterPro" id="IPR049712">
    <property type="entry name" value="Poly_export"/>
</dbReference>
<evidence type="ECO:0000256" key="1">
    <source>
        <dbReference type="ARBA" id="ARBA00022729"/>
    </source>
</evidence>
<evidence type="ECO:0000313" key="4">
    <source>
        <dbReference type="EMBL" id="HDK38440.1"/>
    </source>
</evidence>
<keyword evidence="1" id="KW-0732">Signal</keyword>
<feature type="domain" description="Soluble ligand binding" evidence="3">
    <location>
        <begin position="277"/>
        <end position="329"/>
    </location>
</feature>
<dbReference type="PANTHER" id="PTHR33619">
    <property type="entry name" value="POLYSACCHARIDE EXPORT PROTEIN GFCE-RELATED"/>
    <property type="match status" value="1"/>
</dbReference>
<evidence type="ECO:0000259" key="2">
    <source>
        <dbReference type="Pfam" id="PF02563"/>
    </source>
</evidence>
<dbReference type="Proteomes" id="UP000885822">
    <property type="component" value="Unassembled WGS sequence"/>
</dbReference>
<dbReference type="Gene3D" id="3.10.560.10">
    <property type="entry name" value="Outer membrane lipoprotein wza domain like"/>
    <property type="match status" value="1"/>
</dbReference>
<dbReference type="InterPro" id="IPR003715">
    <property type="entry name" value="Poly_export_N"/>
</dbReference>
<comment type="caution">
    <text evidence="4">The sequence shown here is derived from an EMBL/GenBank/DDBJ whole genome shotgun (WGS) entry which is preliminary data.</text>
</comment>
<dbReference type="GO" id="GO:0015159">
    <property type="term" value="F:polysaccharide transmembrane transporter activity"/>
    <property type="evidence" value="ECO:0007669"/>
    <property type="project" value="InterPro"/>
</dbReference>